<sequence>MAKEKEKLKGEVKRRKGRKGGMYERVHDSRINQRSCFGLRTSRERTIETEVTATQARIAPSPSPSPSSTPTPTPTPSPTPSLPPSPPPGTISALYPRRYRSSNSLH</sequence>
<name>A0A834JNU6_VESGE</name>
<feature type="compositionally biased region" description="Basic and acidic residues" evidence="1">
    <location>
        <begin position="21"/>
        <end position="31"/>
    </location>
</feature>
<accession>A0A834JNU6</accession>
<proteinExistence type="predicted"/>
<dbReference type="AlphaFoldDB" id="A0A834JNU6"/>
<comment type="caution">
    <text evidence="2">The sequence shown here is derived from an EMBL/GenBank/DDBJ whole genome shotgun (WGS) entry which is preliminary data.</text>
</comment>
<organism evidence="2 3">
    <name type="scientific">Vespula germanica</name>
    <name type="common">German yellow jacket</name>
    <name type="synonym">Paravespula germanica</name>
    <dbReference type="NCBI Taxonomy" id="30212"/>
    <lineage>
        <taxon>Eukaryota</taxon>
        <taxon>Metazoa</taxon>
        <taxon>Ecdysozoa</taxon>
        <taxon>Arthropoda</taxon>
        <taxon>Hexapoda</taxon>
        <taxon>Insecta</taxon>
        <taxon>Pterygota</taxon>
        <taxon>Neoptera</taxon>
        <taxon>Endopterygota</taxon>
        <taxon>Hymenoptera</taxon>
        <taxon>Apocrita</taxon>
        <taxon>Aculeata</taxon>
        <taxon>Vespoidea</taxon>
        <taxon>Vespidae</taxon>
        <taxon>Vespinae</taxon>
        <taxon>Vespula</taxon>
    </lineage>
</organism>
<keyword evidence="3" id="KW-1185">Reference proteome</keyword>
<protein>
    <submittedName>
        <fullName evidence="2">Uncharacterized protein</fullName>
    </submittedName>
</protein>
<feature type="compositionally biased region" description="Pro residues" evidence="1">
    <location>
        <begin position="61"/>
        <end position="89"/>
    </location>
</feature>
<gene>
    <name evidence="2" type="ORF">HZH68_011095</name>
</gene>
<evidence type="ECO:0000313" key="3">
    <source>
        <dbReference type="Proteomes" id="UP000617340"/>
    </source>
</evidence>
<evidence type="ECO:0000256" key="1">
    <source>
        <dbReference type="SAM" id="MobiDB-lite"/>
    </source>
</evidence>
<evidence type="ECO:0000313" key="2">
    <source>
        <dbReference type="EMBL" id="KAF7391552.1"/>
    </source>
</evidence>
<reference evidence="2" key="1">
    <citation type="journal article" date="2020" name="G3 (Bethesda)">
        <title>High-Quality Assemblies for Three Invasive Social Wasps from the &lt;i&gt;Vespula&lt;/i&gt; Genus.</title>
        <authorList>
            <person name="Harrop T.W.R."/>
            <person name="Guhlin J."/>
            <person name="McLaughlin G.M."/>
            <person name="Permina E."/>
            <person name="Stockwell P."/>
            <person name="Gilligan J."/>
            <person name="Le Lec M.F."/>
            <person name="Gruber M.A.M."/>
            <person name="Quinn O."/>
            <person name="Lovegrove M."/>
            <person name="Duncan E.J."/>
            <person name="Remnant E.J."/>
            <person name="Van Eeckhoven J."/>
            <person name="Graham B."/>
            <person name="Knapp R.A."/>
            <person name="Langford K.W."/>
            <person name="Kronenberg Z."/>
            <person name="Press M.O."/>
            <person name="Eacker S.M."/>
            <person name="Wilson-Rankin E.E."/>
            <person name="Purcell J."/>
            <person name="Lester P.J."/>
            <person name="Dearden P.K."/>
        </authorList>
    </citation>
    <scope>NUCLEOTIDE SEQUENCE</scope>
    <source>
        <strain evidence="2">Linc-1</strain>
    </source>
</reference>
<feature type="compositionally biased region" description="Basic and acidic residues" evidence="1">
    <location>
        <begin position="1"/>
        <end position="11"/>
    </location>
</feature>
<dbReference type="Proteomes" id="UP000617340">
    <property type="component" value="Unassembled WGS sequence"/>
</dbReference>
<dbReference type="EMBL" id="JACSDZ010000011">
    <property type="protein sequence ID" value="KAF7391552.1"/>
    <property type="molecule type" value="Genomic_DNA"/>
</dbReference>
<feature type="region of interest" description="Disordered" evidence="1">
    <location>
        <begin position="1"/>
        <end position="106"/>
    </location>
</feature>